<dbReference type="InterPro" id="IPR008271">
    <property type="entry name" value="Ser/Thr_kinase_AS"/>
</dbReference>
<dbReference type="EC" id="2.7.11.1" evidence="1"/>
<accession>A0ABN2CF81</accession>
<dbReference type="InterPro" id="IPR000719">
    <property type="entry name" value="Prot_kinase_dom"/>
</dbReference>
<feature type="compositionally biased region" description="Pro residues" evidence="6">
    <location>
        <begin position="437"/>
        <end position="448"/>
    </location>
</feature>
<dbReference type="PANTHER" id="PTHR43671:SF13">
    <property type="entry name" value="SERINE_THREONINE-PROTEIN KINASE NEK2"/>
    <property type="match status" value="1"/>
</dbReference>
<feature type="domain" description="Protein kinase" evidence="7">
    <location>
        <begin position="1"/>
        <end position="253"/>
    </location>
</feature>
<dbReference type="PROSITE" id="PS00108">
    <property type="entry name" value="PROTEIN_KINASE_ST"/>
    <property type="match status" value="1"/>
</dbReference>
<evidence type="ECO:0000313" key="9">
    <source>
        <dbReference type="Proteomes" id="UP001500393"/>
    </source>
</evidence>
<evidence type="ECO:0000259" key="7">
    <source>
        <dbReference type="PROSITE" id="PS50011"/>
    </source>
</evidence>
<sequence length="513" mass="50521">MGEVFRATDELLGRPVAVKLLLPTDRDPRAAERFQREARAAAMLNDTHLVAVYDFGSHGDQFFLVMELVEGRTVADELAAHGPLPKDRAIDIVEQSAAGLAAAHRLDVVHRDVKPGNLLLAGDGTVKVADFGIAHLPGEGATTLTAAGQIIGSTHYLAPERAKGGRAGKESDVYALGCVLYQLVTGQPPFTAEHPTAILYKHVDTPPVPPSASRPELSGPFESVLLRMLAKNPADRPTAAEIAAGSLRTGPVTAWPLAAAPAAGVAGQAAAAGVAGQAAAAGVAGQAAAVGGVAGQAAATPAAGDSPADSTTAAATAVPAGAAAADAGAGAGQTVATSALPAEQGPSRTRKTLLAGGIALAATAAAVVGGILLNGNDPKLPATTDVGPQPGVVTPATPGTTTTNPSTTGPTQPGAVDPATQTAQPSQSASQSASPTPSTPPSSTPPTSTPSQNAPSPSAPATSTSTSSTPTKSTPPTDPPSSTPPTDGPSTSTPSTGTPSPDTQSKGSPTPRD</sequence>
<keyword evidence="2" id="KW-0808">Transferase</keyword>
<dbReference type="EMBL" id="BAAAOS010000007">
    <property type="protein sequence ID" value="GAA1557620.1"/>
    <property type="molecule type" value="Genomic_DNA"/>
</dbReference>
<feature type="compositionally biased region" description="Low complexity" evidence="6">
    <location>
        <begin position="449"/>
        <end position="475"/>
    </location>
</feature>
<dbReference type="Gene3D" id="1.10.510.10">
    <property type="entry name" value="Transferase(Phosphotransferase) domain 1"/>
    <property type="match status" value="1"/>
</dbReference>
<feature type="region of interest" description="Disordered" evidence="6">
    <location>
        <begin position="382"/>
        <end position="513"/>
    </location>
</feature>
<feature type="compositionally biased region" description="Low complexity" evidence="6">
    <location>
        <begin position="488"/>
        <end position="505"/>
    </location>
</feature>
<keyword evidence="4" id="KW-0418">Kinase</keyword>
<dbReference type="Proteomes" id="UP001500393">
    <property type="component" value="Unassembled WGS sequence"/>
</dbReference>
<keyword evidence="5" id="KW-0067">ATP-binding</keyword>
<organism evidence="8 9">
    <name type="scientific">Kribbella sancticallisti</name>
    <dbReference type="NCBI Taxonomy" id="460087"/>
    <lineage>
        <taxon>Bacteria</taxon>
        <taxon>Bacillati</taxon>
        <taxon>Actinomycetota</taxon>
        <taxon>Actinomycetes</taxon>
        <taxon>Propionibacteriales</taxon>
        <taxon>Kribbellaceae</taxon>
        <taxon>Kribbella</taxon>
    </lineage>
</organism>
<evidence type="ECO:0000256" key="5">
    <source>
        <dbReference type="ARBA" id="ARBA00022840"/>
    </source>
</evidence>
<dbReference type="Pfam" id="PF00069">
    <property type="entry name" value="Pkinase"/>
    <property type="match status" value="1"/>
</dbReference>
<dbReference type="CDD" id="cd14014">
    <property type="entry name" value="STKc_PknB_like"/>
    <property type="match status" value="1"/>
</dbReference>
<feature type="compositionally biased region" description="Pro residues" evidence="6">
    <location>
        <begin position="476"/>
        <end position="487"/>
    </location>
</feature>
<evidence type="ECO:0000256" key="2">
    <source>
        <dbReference type="ARBA" id="ARBA00022679"/>
    </source>
</evidence>
<keyword evidence="3" id="KW-0547">Nucleotide-binding</keyword>
<keyword evidence="9" id="KW-1185">Reference proteome</keyword>
<dbReference type="Gene3D" id="3.30.200.20">
    <property type="entry name" value="Phosphorylase Kinase, domain 1"/>
    <property type="match status" value="1"/>
</dbReference>
<gene>
    <name evidence="8" type="ORF">GCM10009789_08770</name>
</gene>
<dbReference type="PANTHER" id="PTHR43671">
    <property type="entry name" value="SERINE/THREONINE-PROTEIN KINASE NEK"/>
    <property type="match status" value="1"/>
</dbReference>
<evidence type="ECO:0000256" key="3">
    <source>
        <dbReference type="ARBA" id="ARBA00022741"/>
    </source>
</evidence>
<comment type="caution">
    <text evidence="8">The sequence shown here is derived from an EMBL/GenBank/DDBJ whole genome shotgun (WGS) entry which is preliminary data.</text>
</comment>
<dbReference type="InterPro" id="IPR050660">
    <property type="entry name" value="NEK_Ser/Thr_kinase"/>
</dbReference>
<dbReference type="PROSITE" id="PS50011">
    <property type="entry name" value="PROTEIN_KINASE_DOM"/>
    <property type="match status" value="1"/>
</dbReference>
<reference evidence="8 9" key="1">
    <citation type="journal article" date="2019" name="Int. J. Syst. Evol. Microbiol.">
        <title>The Global Catalogue of Microorganisms (GCM) 10K type strain sequencing project: providing services to taxonomists for standard genome sequencing and annotation.</title>
        <authorList>
            <consortium name="The Broad Institute Genomics Platform"/>
            <consortium name="The Broad Institute Genome Sequencing Center for Infectious Disease"/>
            <person name="Wu L."/>
            <person name="Ma J."/>
        </authorList>
    </citation>
    <scope>NUCLEOTIDE SEQUENCE [LARGE SCALE GENOMIC DNA]</scope>
    <source>
        <strain evidence="8 9">JCM 14969</strain>
    </source>
</reference>
<evidence type="ECO:0000256" key="4">
    <source>
        <dbReference type="ARBA" id="ARBA00022777"/>
    </source>
</evidence>
<evidence type="ECO:0000256" key="1">
    <source>
        <dbReference type="ARBA" id="ARBA00012513"/>
    </source>
</evidence>
<evidence type="ECO:0000313" key="8">
    <source>
        <dbReference type="EMBL" id="GAA1557620.1"/>
    </source>
</evidence>
<evidence type="ECO:0000256" key="6">
    <source>
        <dbReference type="SAM" id="MobiDB-lite"/>
    </source>
</evidence>
<dbReference type="InterPro" id="IPR011009">
    <property type="entry name" value="Kinase-like_dom_sf"/>
</dbReference>
<name>A0ABN2CF81_9ACTN</name>
<protein>
    <recommendedName>
        <fullName evidence="1">non-specific serine/threonine protein kinase</fullName>
        <ecNumber evidence="1">2.7.11.1</ecNumber>
    </recommendedName>
</protein>
<dbReference type="SUPFAM" id="SSF56112">
    <property type="entry name" value="Protein kinase-like (PK-like)"/>
    <property type="match status" value="1"/>
</dbReference>
<feature type="compositionally biased region" description="Low complexity" evidence="6">
    <location>
        <begin position="386"/>
        <end position="436"/>
    </location>
</feature>
<proteinExistence type="predicted"/>
<dbReference type="SMART" id="SM00220">
    <property type="entry name" value="S_TKc"/>
    <property type="match status" value="1"/>
</dbReference>